<dbReference type="GO" id="GO:2000042">
    <property type="term" value="P:negative regulation of double-strand break repair via homologous recombination"/>
    <property type="evidence" value="ECO:0007669"/>
    <property type="project" value="InterPro"/>
</dbReference>
<feature type="region of interest" description="Disordered" evidence="12">
    <location>
        <begin position="498"/>
        <end position="559"/>
    </location>
</feature>
<evidence type="ECO:0000256" key="5">
    <source>
        <dbReference type="ARBA" id="ARBA00022490"/>
    </source>
</evidence>
<keyword evidence="7" id="KW-0238">DNA-binding</keyword>
<evidence type="ECO:0000256" key="4">
    <source>
        <dbReference type="ARBA" id="ARBA00014320"/>
    </source>
</evidence>
<comment type="subcellular location">
    <subcellularLocation>
        <location evidence="2">Cytoplasm</location>
    </subcellularLocation>
    <subcellularLocation>
        <location evidence="1">Nucleus</location>
    </subcellularLocation>
</comment>
<reference evidence="14" key="1">
    <citation type="submission" date="2025-08" db="UniProtKB">
        <authorList>
            <consortium name="RefSeq"/>
        </authorList>
    </citation>
    <scope>IDENTIFICATION</scope>
    <source>
        <tissue evidence="14">Sperm</tissue>
    </source>
</reference>
<dbReference type="GO" id="GO:0005737">
    <property type="term" value="C:cytoplasm"/>
    <property type="evidence" value="ECO:0007669"/>
    <property type="project" value="UniProtKB-SubCell"/>
</dbReference>
<evidence type="ECO:0000256" key="11">
    <source>
        <dbReference type="ARBA" id="ARBA00032731"/>
    </source>
</evidence>
<accession>A0AAJ7SUZ3</accession>
<evidence type="ECO:0000256" key="8">
    <source>
        <dbReference type="ARBA" id="ARBA00023204"/>
    </source>
</evidence>
<evidence type="ECO:0000313" key="13">
    <source>
        <dbReference type="Proteomes" id="UP001318040"/>
    </source>
</evidence>
<dbReference type="GO" id="GO:0003677">
    <property type="term" value="F:DNA binding"/>
    <property type="evidence" value="ECO:0007669"/>
    <property type="project" value="UniProtKB-KW"/>
</dbReference>
<dbReference type="PANTHER" id="PTHR32121">
    <property type="entry name" value="PCNA-INTERACTING PARTNER"/>
    <property type="match status" value="1"/>
</dbReference>
<sequence length="574" mass="62232">MCSPEESVRALLTWFRQCCPGRSAWERCTLLGPPLTLVAVQLAMAQLSKQAGGEFEAPLGEALLLRRWIFQDKLALGGLAKWGAETPPERFGTVRQEYMALLKGGNLLDLADVLLAYQKGNAKQGDRHIGQPVPSPTELLEIVSGAAMTSRPLPSTPGSQLLSYSRLKAGLRSALCSYLSLLVNTKDDLSLSLVLNLPERGLDHDAFTALKRAARAKHTSLLLAATSFVRRLELGGRSRAVELDNPLLRYAQGFGDLVQFLDQLVELLAAHDTEPRRACERVLTAVRLRLLRLRVMGHAVGPALDEAAEELSERLREAEVMPAVHGSASPAQPRLHAINHGTAMSGRAALALLRSLLDYEAALAGGLHGRDGGWDPVDGGGLGPLPCLALFRSPEQASEPSPEPLVQRVHRRCNRVQTPTRPGWVRSQFACTYREEFPCGLDLALRDEEVEGGEGGGGEQRPPRPCGSASRRILCASEPALSSCPELSVGLAELQAASVDQGSSSRTLVRGKRPPPSPRRCNTGSEPQLKHPRGLEVEKRAVAPTSRQARGRARQPTKAKLLSGQMRLTSFFRM</sequence>
<evidence type="ECO:0000256" key="12">
    <source>
        <dbReference type="SAM" id="MobiDB-lite"/>
    </source>
</evidence>
<evidence type="ECO:0000256" key="3">
    <source>
        <dbReference type="ARBA" id="ARBA00009135"/>
    </source>
</evidence>
<keyword evidence="9" id="KW-0539">Nucleus</keyword>
<evidence type="ECO:0000256" key="2">
    <source>
        <dbReference type="ARBA" id="ARBA00004496"/>
    </source>
</evidence>
<evidence type="ECO:0000313" key="14">
    <source>
        <dbReference type="RefSeq" id="XP_032805275.1"/>
    </source>
</evidence>
<keyword evidence="13" id="KW-1185">Reference proteome</keyword>
<dbReference type="AlphaFoldDB" id="A0AAJ7SUZ3"/>
<feature type="compositionally biased region" description="Polar residues" evidence="12">
    <location>
        <begin position="498"/>
        <end position="507"/>
    </location>
</feature>
<dbReference type="Proteomes" id="UP001318040">
    <property type="component" value="Chromosome 7"/>
</dbReference>
<dbReference type="CTD" id="55010"/>
<feature type="region of interest" description="Disordered" evidence="12">
    <location>
        <begin position="450"/>
        <end position="469"/>
    </location>
</feature>
<dbReference type="SUPFAM" id="SSF52540">
    <property type="entry name" value="P-loop containing nucleoside triphosphate hydrolases"/>
    <property type="match status" value="1"/>
</dbReference>
<evidence type="ECO:0000256" key="1">
    <source>
        <dbReference type="ARBA" id="ARBA00004123"/>
    </source>
</evidence>
<dbReference type="InterPro" id="IPR027417">
    <property type="entry name" value="P-loop_NTPase"/>
</dbReference>
<evidence type="ECO:0000256" key="7">
    <source>
        <dbReference type="ARBA" id="ARBA00023125"/>
    </source>
</evidence>
<dbReference type="PANTHER" id="PTHR32121:SF0">
    <property type="entry name" value="PCNA-INTERACTING PARTNER"/>
    <property type="match status" value="1"/>
</dbReference>
<name>A0AAJ7SUZ3_PETMA</name>
<keyword evidence="6" id="KW-0227">DNA damage</keyword>
<protein>
    <recommendedName>
        <fullName evidence="4">PCNA-interacting partner</fullName>
    </recommendedName>
    <alternativeName>
        <fullName evidence="10">PARP-1 binding protein</fullName>
    </alternativeName>
    <alternativeName>
        <fullName evidence="11">PARP1-binding protein</fullName>
    </alternativeName>
</protein>
<dbReference type="GO" id="GO:0000785">
    <property type="term" value="C:chromatin"/>
    <property type="evidence" value="ECO:0007669"/>
    <property type="project" value="TreeGrafter"/>
</dbReference>
<comment type="similarity">
    <text evidence="3">Belongs to the PARI family.</text>
</comment>
<dbReference type="InterPro" id="IPR038932">
    <property type="entry name" value="PARPBP"/>
</dbReference>
<dbReference type="GeneID" id="116940076"/>
<dbReference type="Gene3D" id="1.10.486.10">
    <property type="entry name" value="PCRA, domain 4"/>
    <property type="match status" value="1"/>
</dbReference>
<evidence type="ECO:0000256" key="6">
    <source>
        <dbReference type="ARBA" id="ARBA00022763"/>
    </source>
</evidence>
<keyword evidence="8" id="KW-0234">DNA repair</keyword>
<proteinExistence type="inferred from homology"/>
<organism evidence="13 14">
    <name type="scientific">Petromyzon marinus</name>
    <name type="common">Sea lamprey</name>
    <dbReference type="NCBI Taxonomy" id="7757"/>
    <lineage>
        <taxon>Eukaryota</taxon>
        <taxon>Metazoa</taxon>
        <taxon>Chordata</taxon>
        <taxon>Craniata</taxon>
        <taxon>Vertebrata</taxon>
        <taxon>Cyclostomata</taxon>
        <taxon>Hyperoartia</taxon>
        <taxon>Petromyzontiformes</taxon>
        <taxon>Petromyzontidae</taxon>
        <taxon>Petromyzon</taxon>
    </lineage>
</organism>
<dbReference type="RefSeq" id="XP_032805275.1">
    <property type="nucleotide sequence ID" value="XM_032949384.1"/>
</dbReference>
<keyword evidence="5" id="KW-0963">Cytoplasm</keyword>
<evidence type="ECO:0000256" key="10">
    <source>
        <dbReference type="ARBA" id="ARBA00031632"/>
    </source>
</evidence>
<gene>
    <name evidence="14" type="primary">PARPBP</name>
</gene>
<dbReference type="GO" id="GO:0005634">
    <property type="term" value="C:nucleus"/>
    <property type="evidence" value="ECO:0007669"/>
    <property type="project" value="UniProtKB-SubCell"/>
</dbReference>
<evidence type="ECO:0000256" key="9">
    <source>
        <dbReference type="ARBA" id="ARBA00023242"/>
    </source>
</evidence>
<dbReference type="GO" id="GO:0006281">
    <property type="term" value="P:DNA repair"/>
    <property type="evidence" value="ECO:0007669"/>
    <property type="project" value="UniProtKB-KW"/>
</dbReference>